<keyword evidence="9" id="KW-0539">Nucleus</keyword>
<dbReference type="GO" id="GO:0030915">
    <property type="term" value="C:Smc5-Smc6 complex"/>
    <property type="evidence" value="ECO:0007669"/>
    <property type="project" value="UniProtKB-ARBA"/>
</dbReference>
<dbReference type="GO" id="GO:0003697">
    <property type="term" value="F:single-stranded DNA binding"/>
    <property type="evidence" value="ECO:0007669"/>
    <property type="project" value="TreeGrafter"/>
</dbReference>
<evidence type="ECO:0000256" key="1">
    <source>
        <dbReference type="ARBA" id="ARBA00004123"/>
    </source>
</evidence>
<evidence type="ECO:0000256" key="3">
    <source>
        <dbReference type="ARBA" id="ARBA00010171"/>
    </source>
</evidence>
<feature type="coiled-coil region" evidence="10">
    <location>
        <begin position="424"/>
        <end position="479"/>
    </location>
</feature>
<dbReference type="PANTHER" id="PTHR45916:SF1">
    <property type="entry name" value="STRUCTURAL MAINTENANCE OF CHROMOSOMES PROTEIN 5"/>
    <property type="match status" value="1"/>
</dbReference>
<comment type="subcellular location">
    <subcellularLocation>
        <location evidence="2">Chromosome</location>
    </subcellularLocation>
    <subcellularLocation>
        <location evidence="1">Nucleus</location>
    </subcellularLocation>
</comment>
<accession>A0A6A5ZCR0</accession>
<protein>
    <recommendedName>
        <fullName evidence="4">Structural maintenance of chromosomes protein 5</fullName>
    </recommendedName>
</protein>
<feature type="compositionally biased region" description="Polar residues" evidence="11">
    <location>
        <begin position="56"/>
        <end position="67"/>
    </location>
</feature>
<feature type="region of interest" description="Disordered" evidence="11">
    <location>
        <begin position="256"/>
        <end position="279"/>
    </location>
</feature>
<sequence>MVGRRKRTEDLSDEEEQSDARSSVSGGSKRARYERDASVQTSASSVRPNGHRTPRRTQNGRNASVEGTDQDAHQPGSIVRVKLKNFVTYTEAEFNLGPSLNMIIGPNGTGKSTLVCAICLGLGWETKNLGRAKEIGEFVKHGNTEATIEIELAAGPGHESNPIIRRVIRKEGNKSMFFLDGRQATQKAVVALAKSFSIQIDNLCQFLPQDRVVEFAQLSPVDLLTHTQRAAAPEQMVVWHEQLKDLRKKEKALEVSQTNESEHLKGLQQRQSATREDVDRWHQRQELITKVGLLEKCKPALEVRLLKAQIDRLKEEKKKAQDDVNRLNAEAAPARQALDSAESYQSEVDGVQKARKAHSEAAKVHADTIARNVKREQEAITEFSAQVDAEKAEEKKRRQDVKRLEGVIAQLERAISQAPVDFDAEDYQNQLRELRSRESAIERSQADLRDNQKAIADQGKELRADLQRKVNEREDLNTQSGQQASLLARVAPETAKAWDWIQKNQGQLDLKGEVHGPPLLTCSITDPRYADAVETSIGGLGDMTAITCTNPDDQMTLSDKIFGETLKLHNVMIRCVPQSLAAYRSPVTQTELQQYGLQCWMIELLQGPEPVLAMLCDSKQLHRTGYAPRELSAEQFEPLKNSPISSWIAGRDQYRITRRQEYGGHESTAVRQVKKAQLFTDQPVDAGEKRRLDEEIDEMKQNMRELQDQHKTGKADLEQLRRDIVEIREQKGAVELDLNAKKKARNEWELLPNKKAMKQEELDTIRASMAETTQRILAIKTKSEKAALEIASLILDYIRAVTGLRQAHESLLEADIRLVEANSEVDTVKAEQDGILRAIEASMANLEDIKKRNKAAVRDYNARVVNFNDEMDKLTEEERELIDEYAQIESLNELQTQIEMVEAKLQMMAGGDPNAVRAYEKRKAEIERVQQKLEEIAAALSATAEEIAEIRTQWEPQLDEMVSKISDGFSHNFQRIGCAGQVAVYKDEDFEKWSIQIQVRFRENESMSILDSHRQSGGERAVSTVFYLMALQDLARSPFRVVDEINQGMDPRNERMVHERMVAIACQERTSQYFLITPKLLNDLVYDPKMMVHCIASGEHMPAANEGGKGLDFSKLALRALQVNKGGIVGVGA</sequence>
<keyword evidence="13" id="KW-0378">Hydrolase</keyword>
<keyword evidence="6" id="KW-0547">Nucleotide-binding</keyword>
<proteinExistence type="inferred from homology"/>
<evidence type="ECO:0000256" key="9">
    <source>
        <dbReference type="ARBA" id="ARBA00023242"/>
    </source>
</evidence>
<dbReference type="AlphaFoldDB" id="A0A6A5ZCR0"/>
<evidence type="ECO:0000256" key="7">
    <source>
        <dbReference type="ARBA" id="ARBA00022840"/>
    </source>
</evidence>
<keyword evidence="7" id="KW-0067">ATP-binding</keyword>
<dbReference type="Pfam" id="PF02463">
    <property type="entry name" value="SMC_N"/>
    <property type="match status" value="1"/>
</dbReference>
<dbReference type="GO" id="GO:0016787">
    <property type="term" value="F:hydrolase activity"/>
    <property type="evidence" value="ECO:0007669"/>
    <property type="project" value="UniProtKB-KW"/>
</dbReference>
<dbReference type="InterPro" id="IPR027417">
    <property type="entry name" value="P-loop_NTPase"/>
</dbReference>
<feature type="domain" description="RecF/RecN/SMC N-terminal" evidence="12">
    <location>
        <begin position="78"/>
        <end position="1077"/>
    </location>
</feature>
<dbReference type="SUPFAM" id="SSF52540">
    <property type="entry name" value="P-loop containing nucleoside triphosphate hydrolases"/>
    <property type="match status" value="2"/>
</dbReference>
<evidence type="ECO:0000256" key="5">
    <source>
        <dbReference type="ARBA" id="ARBA00022454"/>
    </source>
</evidence>
<reference evidence="13" key="1">
    <citation type="journal article" date="2020" name="Stud. Mycol.">
        <title>101 Dothideomycetes genomes: a test case for predicting lifestyles and emergence of pathogens.</title>
        <authorList>
            <person name="Haridas S."/>
            <person name="Albert R."/>
            <person name="Binder M."/>
            <person name="Bloem J."/>
            <person name="Labutti K."/>
            <person name="Salamov A."/>
            <person name="Andreopoulos B."/>
            <person name="Baker S."/>
            <person name="Barry K."/>
            <person name="Bills G."/>
            <person name="Bluhm B."/>
            <person name="Cannon C."/>
            <person name="Castanera R."/>
            <person name="Culley D."/>
            <person name="Daum C."/>
            <person name="Ezra D."/>
            <person name="Gonzalez J."/>
            <person name="Henrissat B."/>
            <person name="Kuo A."/>
            <person name="Liang C."/>
            <person name="Lipzen A."/>
            <person name="Lutzoni F."/>
            <person name="Magnuson J."/>
            <person name="Mondo S."/>
            <person name="Nolan M."/>
            <person name="Ohm R."/>
            <person name="Pangilinan J."/>
            <person name="Park H.-J."/>
            <person name="Ramirez L."/>
            <person name="Alfaro M."/>
            <person name="Sun H."/>
            <person name="Tritt A."/>
            <person name="Yoshinaga Y."/>
            <person name="Zwiers L.-H."/>
            <person name="Turgeon B."/>
            <person name="Goodwin S."/>
            <person name="Spatafora J."/>
            <person name="Crous P."/>
            <person name="Grigoriev I."/>
        </authorList>
    </citation>
    <scope>NUCLEOTIDE SEQUENCE</scope>
    <source>
        <strain evidence="13">CBS 627.86</strain>
    </source>
</reference>
<feature type="coiled-coil region" evidence="10">
    <location>
        <begin position="689"/>
        <end position="737"/>
    </location>
</feature>
<evidence type="ECO:0000256" key="2">
    <source>
        <dbReference type="ARBA" id="ARBA00004286"/>
    </source>
</evidence>
<organism evidence="13 14">
    <name type="scientific">Lophiotrema nucula</name>
    <dbReference type="NCBI Taxonomy" id="690887"/>
    <lineage>
        <taxon>Eukaryota</taxon>
        <taxon>Fungi</taxon>
        <taxon>Dikarya</taxon>
        <taxon>Ascomycota</taxon>
        <taxon>Pezizomycotina</taxon>
        <taxon>Dothideomycetes</taxon>
        <taxon>Pleosporomycetidae</taxon>
        <taxon>Pleosporales</taxon>
        <taxon>Lophiotremataceae</taxon>
        <taxon>Lophiotrema</taxon>
    </lineage>
</organism>
<comment type="similarity">
    <text evidence="3">Belongs to the SMC family. SMC5 subfamily.</text>
</comment>
<dbReference type="EMBL" id="ML977320">
    <property type="protein sequence ID" value="KAF2116844.1"/>
    <property type="molecule type" value="Genomic_DNA"/>
</dbReference>
<feature type="compositionally biased region" description="Polar residues" evidence="11">
    <location>
        <begin position="38"/>
        <end position="47"/>
    </location>
</feature>
<dbReference type="FunFam" id="3.40.50.300:FF:001301">
    <property type="entry name" value="Structural maintenance of chromosomes 5"/>
    <property type="match status" value="1"/>
</dbReference>
<keyword evidence="14" id="KW-1185">Reference proteome</keyword>
<evidence type="ECO:0000256" key="11">
    <source>
        <dbReference type="SAM" id="MobiDB-lite"/>
    </source>
</evidence>
<keyword evidence="8 10" id="KW-0175">Coiled coil</keyword>
<dbReference type="GO" id="GO:0000724">
    <property type="term" value="P:double-strand break repair via homologous recombination"/>
    <property type="evidence" value="ECO:0007669"/>
    <property type="project" value="TreeGrafter"/>
</dbReference>
<feature type="coiled-coil region" evidence="10">
    <location>
        <begin position="839"/>
        <end position="953"/>
    </location>
</feature>
<evidence type="ECO:0000259" key="12">
    <source>
        <dbReference type="Pfam" id="PF02463"/>
    </source>
</evidence>
<dbReference type="Proteomes" id="UP000799770">
    <property type="component" value="Unassembled WGS sequence"/>
</dbReference>
<evidence type="ECO:0000313" key="13">
    <source>
        <dbReference type="EMBL" id="KAF2116844.1"/>
    </source>
</evidence>
<evidence type="ECO:0000256" key="4">
    <source>
        <dbReference type="ARBA" id="ARBA00018687"/>
    </source>
</evidence>
<keyword evidence="5" id="KW-0158">Chromosome</keyword>
<evidence type="ECO:0000256" key="8">
    <source>
        <dbReference type="ARBA" id="ARBA00023054"/>
    </source>
</evidence>
<dbReference type="Gene3D" id="3.40.50.300">
    <property type="entry name" value="P-loop containing nucleotide triphosphate hydrolases"/>
    <property type="match status" value="2"/>
</dbReference>
<gene>
    <name evidence="13" type="ORF">BDV96DRAFT_572965</name>
</gene>
<dbReference type="OrthoDB" id="10254973at2759"/>
<feature type="region of interest" description="Disordered" evidence="11">
    <location>
        <begin position="1"/>
        <end position="76"/>
    </location>
</feature>
<dbReference type="PANTHER" id="PTHR45916">
    <property type="entry name" value="STRUCTURAL MAINTENANCE OF CHROMOSOMES PROTEIN 5"/>
    <property type="match status" value="1"/>
</dbReference>
<dbReference type="GO" id="GO:0005634">
    <property type="term" value="C:nucleus"/>
    <property type="evidence" value="ECO:0007669"/>
    <property type="project" value="UniProtKB-SubCell"/>
</dbReference>
<dbReference type="InterPro" id="IPR003395">
    <property type="entry name" value="RecF/RecN/SMC_N"/>
</dbReference>
<feature type="coiled-coil region" evidence="10">
    <location>
        <begin position="303"/>
        <end position="330"/>
    </location>
</feature>
<evidence type="ECO:0000313" key="14">
    <source>
        <dbReference type="Proteomes" id="UP000799770"/>
    </source>
</evidence>
<name>A0A6A5ZCR0_9PLEO</name>
<dbReference type="GO" id="GO:0005524">
    <property type="term" value="F:ATP binding"/>
    <property type="evidence" value="ECO:0007669"/>
    <property type="project" value="UniProtKB-KW"/>
</dbReference>
<evidence type="ECO:0000256" key="10">
    <source>
        <dbReference type="SAM" id="Coils"/>
    </source>
</evidence>
<evidence type="ECO:0000256" key="6">
    <source>
        <dbReference type="ARBA" id="ARBA00022741"/>
    </source>
</evidence>